<feature type="transmembrane region" description="Helical" evidence="8">
    <location>
        <begin position="306"/>
        <end position="327"/>
    </location>
</feature>
<keyword evidence="4" id="KW-0762">Sugar transport</keyword>
<keyword evidence="2" id="KW-0813">Transport</keyword>
<sequence>MRLKLSQKVTGGVLSGAIQRGLTLTIPFLIIGSFALLINNFPIDAFQTFIKESFFDGIISQFLITVYSVTLDSLALLLILTISVSYGQMIGSELYFLYPVFSLISFMAFCGGLTDYESSIFNATWIFTAMVVTIIACKYFHFFEKRRIKNFPLYSTGAGYYYNLAITYILPLLAIICTLALLGFILRNLTGDANVNNFGSYIFVRVFRNIGATLPGVILYVVLVHILWFFGIHGTNTLEAVAIDLFGPSFEINEALIAAGKAPTEIFNRIFLDSFVFLGGCGTALAFVIALLLVSKKNHNRRLGVFSLSTTLFNISEIPIFGFPIVFSPTMFIPFVLTPVVLTLTSYVAMVTGLVPIPTEAVGWTVPLILSGYMSTKSFSGALLQLFNLVIGIAIYIPFIKITENAQVDSYKDIVKKLEQDVFDSEANNSALKLLSNTYKYSYYAKTLAEDLRVGLMKGEPVLFYQPQITNTGTLHGVEGLLRWKHPSFGYIAPPLLVALASESGFLDELTFYLMGKANQDGAKMVEKMGQEVYISLNISPEHMESQAFLAHANHLMLNAKEVGIHPVLEFTERTVMTAGEEQLNVIKDMQKQGNEFSIDDFGMGHSSILRLQEQSFDEVKLDGSLVTQLVDNPRSQEIVASIVQLARTLDFRIIAEFVETKDVRDLLEELGCYVYQGYYFSRPLPINELLDYLTIFSANKRKADS</sequence>
<evidence type="ECO:0000256" key="5">
    <source>
        <dbReference type="ARBA" id="ARBA00022692"/>
    </source>
</evidence>
<dbReference type="InterPro" id="IPR003352">
    <property type="entry name" value="PTS_EIIC"/>
</dbReference>
<feature type="domain" description="EAL" evidence="9">
    <location>
        <begin position="445"/>
        <end position="698"/>
    </location>
</feature>
<keyword evidence="7 8" id="KW-0472">Membrane</keyword>
<feature type="transmembrane region" description="Helical" evidence="8">
    <location>
        <begin position="206"/>
        <end position="230"/>
    </location>
</feature>
<evidence type="ECO:0000313" key="12">
    <source>
        <dbReference type="Proteomes" id="UP001523565"/>
    </source>
</evidence>
<evidence type="ECO:0000313" key="11">
    <source>
        <dbReference type="EMBL" id="MCP1108867.1"/>
    </source>
</evidence>
<keyword evidence="3" id="KW-1003">Cell membrane</keyword>
<name>A0ABT1EGH9_9FIRM</name>
<gene>
    <name evidence="11" type="ORF">NK118_01210</name>
</gene>
<keyword evidence="6 8" id="KW-1133">Transmembrane helix</keyword>
<organism evidence="11 12">
    <name type="scientific">Ohessyouella blattaphilus</name>
    <dbReference type="NCBI Taxonomy" id="2949333"/>
    <lineage>
        <taxon>Bacteria</taxon>
        <taxon>Bacillati</taxon>
        <taxon>Bacillota</taxon>
        <taxon>Clostridia</taxon>
        <taxon>Lachnospirales</taxon>
        <taxon>Lachnospiraceae</taxon>
        <taxon>Ohessyouella</taxon>
    </lineage>
</organism>
<feature type="transmembrane region" description="Helical" evidence="8">
    <location>
        <begin position="21"/>
        <end position="38"/>
    </location>
</feature>
<dbReference type="InterPro" id="IPR001633">
    <property type="entry name" value="EAL_dom"/>
</dbReference>
<protein>
    <submittedName>
        <fullName evidence="11">EAL domain-containing protein</fullName>
    </submittedName>
</protein>
<dbReference type="SMART" id="SM00052">
    <property type="entry name" value="EAL"/>
    <property type="match status" value="1"/>
</dbReference>
<feature type="transmembrane region" description="Helical" evidence="8">
    <location>
        <begin position="120"/>
        <end position="140"/>
    </location>
</feature>
<evidence type="ECO:0000259" key="9">
    <source>
        <dbReference type="PROSITE" id="PS50883"/>
    </source>
</evidence>
<dbReference type="Gene3D" id="3.20.20.450">
    <property type="entry name" value="EAL domain"/>
    <property type="match status" value="1"/>
</dbReference>
<feature type="transmembrane region" description="Helical" evidence="8">
    <location>
        <begin position="58"/>
        <end position="82"/>
    </location>
</feature>
<dbReference type="Proteomes" id="UP001523565">
    <property type="component" value="Unassembled WGS sequence"/>
</dbReference>
<feature type="transmembrane region" description="Helical" evidence="8">
    <location>
        <begin position="94"/>
        <end position="114"/>
    </location>
</feature>
<feature type="transmembrane region" description="Helical" evidence="8">
    <location>
        <begin position="274"/>
        <end position="294"/>
    </location>
</feature>
<comment type="subcellular location">
    <subcellularLocation>
        <location evidence="1">Cell membrane</location>
        <topology evidence="1">Multi-pass membrane protein</topology>
    </subcellularLocation>
</comment>
<evidence type="ECO:0000256" key="1">
    <source>
        <dbReference type="ARBA" id="ARBA00004651"/>
    </source>
</evidence>
<dbReference type="RefSeq" id="WP_262067771.1">
    <property type="nucleotide sequence ID" value="NZ_JAMXOC010000001.1"/>
</dbReference>
<dbReference type="InterPro" id="IPR004501">
    <property type="entry name" value="PTS_EIIC_3"/>
</dbReference>
<dbReference type="PANTHER" id="PTHR33989">
    <property type="match status" value="1"/>
</dbReference>
<feature type="transmembrane region" description="Helical" evidence="8">
    <location>
        <begin position="161"/>
        <end position="186"/>
    </location>
</feature>
<dbReference type="PROSITE" id="PS51105">
    <property type="entry name" value="PTS_EIIC_TYPE_3"/>
    <property type="match status" value="1"/>
</dbReference>
<evidence type="ECO:0000259" key="10">
    <source>
        <dbReference type="PROSITE" id="PS51105"/>
    </source>
</evidence>
<keyword evidence="12" id="KW-1185">Reference proteome</keyword>
<dbReference type="InterPro" id="IPR051088">
    <property type="entry name" value="PTS_Sugar-EIIC/EIIB"/>
</dbReference>
<dbReference type="Pfam" id="PF00563">
    <property type="entry name" value="EAL"/>
    <property type="match status" value="1"/>
</dbReference>
<proteinExistence type="predicted"/>
<evidence type="ECO:0000256" key="4">
    <source>
        <dbReference type="ARBA" id="ARBA00022597"/>
    </source>
</evidence>
<evidence type="ECO:0000256" key="2">
    <source>
        <dbReference type="ARBA" id="ARBA00022448"/>
    </source>
</evidence>
<dbReference type="CDD" id="cd01948">
    <property type="entry name" value="EAL"/>
    <property type="match status" value="1"/>
</dbReference>
<dbReference type="PROSITE" id="PS50883">
    <property type="entry name" value="EAL"/>
    <property type="match status" value="1"/>
</dbReference>
<dbReference type="SUPFAM" id="SSF141868">
    <property type="entry name" value="EAL domain-like"/>
    <property type="match status" value="1"/>
</dbReference>
<evidence type="ECO:0000256" key="8">
    <source>
        <dbReference type="SAM" id="Phobius"/>
    </source>
</evidence>
<dbReference type="Pfam" id="PF02378">
    <property type="entry name" value="PTS_EIIC"/>
    <property type="match status" value="1"/>
</dbReference>
<evidence type="ECO:0000256" key="3">
    <source>
        <dbReference type="ARBA" id="ARBA00022475"/>
    </source>
</evidence>
<feature type="transmembrane region" description="Helical" evidence="8">
    <location>
        <begin position="382"/>
        <end position="400"/>
    </location>
</feature>
<reference evidence="11 12" key="1">
    <citation type="journal article" date="2022" name="Genome Biol. Evol.">
        <title>Host diet, physiology and behaviors set the stage for Lachnospiraceae cladogenesis.</title>
        <authorList>
            <person name="Vera-Ponce De Leon A."/>
            <person name="Schneider M."/>
            <person name="Jahnes B.C."/>
            <person name="Sadowski V."/>
            <person name="Camuy-Velez L.A."/>
            <person name="Duan J."/>
            <person name="Sabree Z.L."/>
        </authorList>
    </citation>
    <scope>NUCLEOTIDE SEQUENCE [LARGE SCALE GENOMIC DNA]</scope>
    <source>
        <strain evidence="11 12">PAL227</strain>
    </source>
</reference>
<dbReference type="PANTHER" id="PTHR33989:SF4">
    <property type="entry name" value="PTS SYSTEM N,N'-DIACETYLCHITOBIOSE-SPECIFIC EIIC COMPONENT"/>
    <property type="match status" value="1"/>
</dbReference>
<feature type="domain" description="PTS EIIC type-3" evidence="10">
    <location>
        <begin position="1"/>
        <end position="399"/>
    </location>
</feature>
<comment type="caution">
    <text evidence="11">The sequence shown here is derived from an EMBL/GenBank/DDBJ whole genome shotgun (WGS) entry which is preliminary data.</text>
</comment>
<accession>A0ABT1EGH9</accession>
<dbReference type="EMBL" id="JAMZFV010000001">
    <property type="protein sequence ID" value="MCP1108867.1"/>
    <property type="molecule type" value="Genomic_DNA"/>
</dbReference>
<evidence type="ECO:0000256" key="7">
    <source>
        <dbReference type="ARBA" id="ARBA00023136"/>
    </source>
</evidence>
<dbReference type="InterPro" id="IPR035919">
    <property type="entry name" value="EAL_sf"/>
</dbReference>
<evidence type="ECO:0000256" key="6">
    <source>
        <dbReference type="ARBA" id="ARBA00022989"/>
    </source>
</evidence>
<keyword evidence="5 8" id="KW-0812">Transmembrane</keyword>